<dbReference type="GO" id="GO:0006355">
    <property type="term" value="P:regulation of DNA-templated transcription"/>
    <property type="evidence" value="ECO:0007669"/>
    <property type="project" value="InterPro"/>
</dbReference>
<proteinExistence type="predicted"/>
<evidence type="ECO:0000256" key="3">
    <source>
        <dbReference type="ARBA" id="ARBA00023125"/>
    </source>
</evidence>
<evidence type="ECO:0000259" key="7">
    <source>
        <dbReference type="PROSITE" id="PS50110"/>
    </source>
</evidence>
<dbReference type="CDD" id="cd17535">
    <property type="entry name" value="REC_NarL-like"/>
    <property type="match status" value="1"/>
</dbReference>
<dbReference type="InterPro" id="IPR001789">
    <property type="entry name" value="Sig_transdc_resp-reg_receiver"/>
</dbReference>
<dbReference type="STRING" id="633440.SAMN05421869_107319"/>
<dbReference type="PROSITE" id="PS00622">
    <property type="entry name" value="HTH_LUXR_1"/>
    <property type="match status" value="1"/>
</dbReference>
<evidence type="ECO:0000256" key="5">
    <source>
        <dbReference type="PROSITE-ProRule" id="PRU00169"/>
    </source>
</evidence>
<accession>A0A1G8P3X8</accession>
<dbReference type="InterPro" id="IPR016032">
    <property type="entry name" value="Sig_transdc_resp-reg_C-effctor"/>
</dbReference>
<dbReference type="SMART" id="SM00448">
    <property type="entry name" value="REC"/>
    <property type="match status" value="1"/>
</dbReference>
<name>A0A1G8P3X8_9ACTN</name>
<dbReference type="GO" id="GO:0000160">
    <property type="term" value="P:phosphorelay signal transduction system"/>
    <property type="evidence" value="ECO:0007669"/>
    <property type="project" value="InterPro"/>
</dbReference>
<dbReference type="InterPro" id="IPR000792">
    <property type="entry name" value="Tscrpt_reg_LuxR_C"/>
</dbReference>
<keyword evidence="8" id="KW-0418">Kinase</keyword>
<evidence type="ECO:0000256" key="4">
    <source>
        <dbReference type="ARBA" id="ARBA00023163"/>
    </source>
</evidence>
<dbReference type="Pfam" id="PF00072">
    <property type="entry name" value="Response_reg"/>
    <property type="match status" value="1"/>
</dbReference>
<dbReference type="PROSITE" id="PS50110">
    <property type="entry name" value="RESPONSE_REGULATORY"/>
    <property type="match status" value="1"/>
</dbReference>
<evidence type="ECO:0000256" key="2">
    <source>
        <dbReference type="ARBA" id="ARBA00023015"/>
    </source>
</evidence>
<organism evidence="8 9">
    <name type="scientific">Nonomuraea jiangxiensis</name>
    <dbReference type="NCBI Taxonomy" id="633440"/>
    <lineage>
        <taxon>Bacteria</taxon>
        <taxon>Bacillati</taxon>
        <taxon>Actinomycetota</taxon>
        <taxon>Actinomycetes</taxon>
        <taxon>Streptosporangiales</taxon>
        <taxon>Streptosporangiaceae</taxon>
        <taxon>Nonomuraea</taxon>
    </lineage>
</organism>
<dbReference type="PANTHER" id="PTHR43214:SF24">
    <property type="entry name" value="TRANSCRIPTIONAL REGULATORY PROTEIN NARL-RELATED"/>
    <property type="match status" value="1"/>
</dbReference>
<protein>
    <submittedName>
        <fullName evidence="8">Serine/threonine protein kinase</fullName>
    </submittedName>
</protein>
<sequence>MLADDALLFREGLARLMGEAGFEVTGQCGDAERLLILARSHRPDVAVVDIRMPPTYTSEGLDAARRLRAEHPGLGVLLLSQYVETHHAMTLVRDACAATGGAGYLLKDRVTRLSELAEAVRRVAAGECVVDPGLVSRLVSRPRSSTVLEELTGRESQVLALMAEGRSNSAIARNMGLSHKTVEAYVRNVFDRLGLALSEDDNRRVLAVLAYLRAS</sequence>
<gene>
    <name evidence="8" type="ORF">SAMN05421869_107319</name>
</gene>
<keyword evidence="3" id="KW-0238">DNA-binding</keyword>
<keyword evidence="8" id="KW-0808">Transferase</keyword>
<dbReference type="EMBL" id="FNDJ01000007">
    <property type="protein sequence ID" value="SDI87142.1"/>
    <property type="molecule type" value="Genomic_DNA"/>
</dbReference>
<dbReference type="SUPFAM" id="SSF46894">
    <property type="entry name" value="C-terminal effector domain of the bipartite response regulators"/>
    <property type="match status" value="1"/>
</dbReference>
<feature type="modified residue" description="4-aspartylphosphate" evidence="5">
    <location>
        <position position="49"/>
    </location>
</feature>
<keyword evidence="4" id="KW-0804">Transcription</keyword>
<keyword evidence="9" id="KW-1185">Reference proteome</keyword>
<keyword evidence="1 5" id="KW-0597">Phosphoprotein</keyword>
<dbReference type="PANTHER" id="PTHR43214">
    <property type="entry name" value="TWO-COMPONENT RESPONSE REGULATOR"/>
    <property type="match status" value="1"/>
</dbReference>
<evidence type="ECO:0000259" key="6">
    <source>
        <dbReference type="PROSITE" id="PS50043"/>
    </source>
</evidence>
<dbReference type="GO" id="GO:0003677">
    <property type="term" value="F:DNA binding"/>
    <property type="evidence" value="ECO:0007669"/>
    <property type="project" value="UniProtKB-KW"/>
</dbReference>
<keyword evidence="2" id="KW-0805">Transcription regulation</keyword>
<feature type="domain" description="HTH luxR-type" evidence="6">
    <location>
        <begin position="144"/>
        <end position="214"/>
    </location>
</feature>
<reference evidence="8 9" key="1">
    <citation type="submission" date="2016-10" db="EMBL/GenBank/DDBJ databases">
        <authorList>
            <person name="de Groot N.N."/>
        </authorList>
    </citation>
    <scope>NUCLEOTIDE SEQUENCE [LARGE SCALE GENOMIC DNA]</scope>
    <source>
        <strain evidence="8 9">CGMCC 4.6533</strain>
    </source>
</reference>
<dbReference type="SMART" id="SM00421">
    <property type="entry name" value="HTH_LUXR"/>
    <property type="match status" value="1"/>
</dbReference>
<dbReference type="SUPFAM" id="SSF52172">
    <property type="entry name" value="CheY-like"/>
    <property type="match status" value="1"/>
</dbReference>
<dbReference type="AlphaFoldDB" id="A0A1G8P3X8"/>
<dbReference type="CDD" id="cd06170">
    <property type="entry name" value="LuxR_C_like"/>
    <property type="match status" value="1"/>
</dbReference>
<dbReference type="InterPro" id="IPR039420">
    <property type="entry name" value="WalR-like"/>
</dbReference>
<keyword evidence="8" id="KW-0723">Serine/threonine-protein kinase</keyword>
<evidence type="ECO:0000313" key="9">
    <source>
        <dbReference type="Proteomes" id="UP000199202"/>
    </source>
</evidence>
<dbReference type="Pfam" id="PF00196">
    <property type="entry name" value="GerE"/>
    <property type="match status" value="1"/>
</dbReference>
<dbReference type="GO" id="GO:0004674">
    <property type="term" value="F:protein serine/threonine kinase activity"/>
    <property type="evidence" value="ECO:0007669"/>
    <property type="project" value="UniProtKB-KW"/>
</dbReference>
<feature type="domain" description="Response regulatory" evidence="7">
    <location>
        <begin position="1"/>
        <end position="122"/>
    </location>
</feature>
<dbReference type="InterPro" id="IPR011006">
    <property type="entry name" value="CheY-like_superfamily"/>
</dbReference>
<evidence type="ECO:0000256" key="1">
    <source>
        <dbReference type="ARBA" id="ARBA00022553"/>
    </source>
</evidence>
<dbReference type="Gene3D" id="3.40.50.2300">
    <property type="match status" value="1"/>
</dbReference>
<dbReference type="PROSITE" id="PS50043">
    <property type="entry name" value="HTH_LUXR_2"/>
    <property type="match status" value="1"/>
</dbReference>
<dbReference type="InterPro" id="IPR058245">
    <property type="entry name" value="NreC/VraR/RcsB-like_REC"/>
</dbReference>
<dbReference type="Proteomes" id="UP000199202">
    <property type="component" value="Unassembled WGS sequence"/>
</dbReference>
<evidence type="ECO:0000313" key="8">
    <source>
        <dbReference type="EMBL" id="SDI87142.1"/>
    </source>
</evidence>
<dbReference type="PRINTS" id="PR00038">
    <property type="entry name" value="HTHLUXR"/>
</dbReference>